<feature type="compositionally biased region" description="Polar residues" evidence="1">
    <location>
        <begin position="21"/>
        <end position="42"/>
    </location>
</feature>
<gene>
    <name evidence="2" type="ORF">O181_045462</name>
</gene>
<protein>
    <submittedName>
        <fullName evidence="2">Uncharacterized protein</fullName>
    </submittedName>
</protein>
<dbReference type="EMBL" id="AVOT02018679">
    <property type="protein sequence ID" value="MBW0505747.1"/>
    <property type="molecule type" value="Genomic_DNA"/>
</dbReference>
<organism evidence="2 3">
    <name type="scientific">Austropuccinia psidii MF-1</name>
    <dbReference type="NCBI Taxonomy" id="1389203"/>
    <lineage>
        <taxon>Eukaryota</taxon>
        <taxon>Fungi</taxon>
        <taxon>Dikarya</taxon>
        <taxon>Basidiomycota</taxon>
        <taxon>Pucciniomycotina</taxon>
        <taxon>Pucciniomycetes</taxon>
        <taxon>Pucciniales</taxon>
        <taxon>Sphaerophragmiaceae</taxon>
        <taxon>Austropuccinia</taxon>
    </lineage>
</organism>
<evidence type="ECO:0000313" key="3">
    <source>
        <dbReference type="Proteomes" id="UP000765509"/>
    </source>
</evidence>
<sequence>MRNVATNTPRSDELLEHPQKGGNSEILQWMESTIIQASNQKDQGVPCQKEGGNQGRSPSSFYQQAPSQPLPQEGKKNKKKNWRKPYSPSYRMSKIQKDAMDNVFNMARTLMELKDKEEQRMSQPHFPKK</sequence>
<feature type="compositionally biased region" description="Basic and acidic residues" evidence="1">
    <location>
        <begin position="10"/>
        <end position="19"/>
    </location>
</feature>
<keyword evidence="3" id="KW-1185">Reference proteome</keyword>
<proteinExistence type="predicted"/>
<dbReference type="AlphaFoldDB" id="A0A9Q3DPF6"/>
<feature type="compositionally biased region" description="Polar residues" evidence="1">
    <location>
        <begin position="55"/>
        <end position="67"/>
    </location>
</feature>
<dbReference type="Proteomes" id="UP000765509">
    <property type="component" value="Unassembled WGS sequence"/>
</dbReference>
<name>A0A9Q3DPF6_9BASI</name>
<comment type="caution">
    <text evidence="2">The sequence shown here is derived from an EMBL/GenBank/DDBJ whole genome shotgun (WGS) entry which is preliminary data.</text>
</comment>
<reference evidence="2" key="1">
    <citation type="submission" date="2021-03" db="EMBL/GenBank/DDBJ databases">
        <title>Draft genome sequence of rust myrtle Austropuccinia psidii MF-1, a brazilian biotype.</title>
        <authorList>
            <person name="Quecine M.C."/>
            <person name="Pachon D.M.R."/>
            <person name="Bonatelli M.L."/>
            <person name="Correr F.H."/>
            <person name="Franceschini L.M."/>
            <person name="Leite T.F."/>
            <person name="Margarido G.R.A."/>
            <person name="Almeida C.A."/>
            <person name="Ferrarezi J.A."/>
            <person name="Labate C.A."/>
        </authorList>
    </citation>
    <scope>NUCLEOTIDE SEQUENCE</scope>
    <source>
        <strain evidence="2">MF-1</strain>
    </source>
</reference>
<feature type="region of interest" description="Disordered" evidence="1">
    <location>
        <begin position="1"/>
        <end position="94"/>
    </location>
</feature>
<accession>A0A9Q3DPF6</accession>
<evidence type="ECO:0000256" key="1">
    <source>
        <dbReference type="SAM" id="MobiDB-lite"/>
    </source>
</evidence>
<evidence type="ECO:0000313" key="2">
    <source>
        <dbReference type="EMBL" id="MBW0505747.1"/>
    </source>
</evidence>